<accession>A0A0K2V7I5</accession>
<dbReference type="EMBL" id="HACA01029142">
    <property type="protein sequence ID" value="CDW46503.1"/>
    <property type="molecule type" value="Transcribed_RNA"/>
</dbReference>
<organism evidence="1">
    <name type="scientific">Lepeophtheirus salmonis</name>
    <name type="common">Salmon louse</name>
    <name type="synonym">Caligus salmonis</name>
    <dbReference type="NCBI Taxonomy" id="72036"/>
    <lineage>
        <taxon>Eukaryota</taxon>
        <taxon>Metazoa</taxon>
        <taxon>Ecdysozoa</taxon>
        <taxon>Arthropoda</taxon>
        <taxon>Crustacea</taxon>
        <taxon>Multicrustacea</taxon>
        <taxon>Hexanauplia</taxon>
        <taxon>Copepoda</taxon>
        <taxon>Siphonostomatoida</taxon>
        <taxon>Caligidae</taxon>
        <taxon>Lepeophtheirus</taxon>
    </lineage>
</organism>
<dbReference type="AlphaFoldDB" id="A0A0K2V7I5"/>
<name>A0A0K2V7I5_LEPSM</name>
<sequence>MSSGTHLNIRQVAMQPVIHKLNIPALEYQIACNKFYFAQILNDQIACYEILS</sequence>
<reference evidence="1" key="1">
    <citation type="submission" date="2014-05" db="EMBL/GenBank/DDBJ databases">
        <authorList>
            <person name="Chronopoulou M."/>
        </authorList>
    </citation>
    <scope>NUCLEOTIDE SEQUENCE</scope>
    <source>
        <tissue evidence="1">Whole organism</tissue>
    </source>
</reference>
<proteinExistence type="predicted"/>
<evidence type="ECO:0000313" key="1">
    <source>
        <dbReference type="EMBL" id="CDW46503.1"/>
    </source>
</evidence>
<protein>
    <submittedName>
        <fullName evidence="1">Uncharacterized protein</fullName>
    </submittedName>
</protein>